<dbReference type="SUPFAM" id="SSF52540">
    <property type="entry name" value="P-loop containing nucleoside triphosphate hydrolases"/>
    <property type="match status" value="2"/>
</dbReference>
<dbReference type="AlphaFoldDB" id="A0A8H6QB88"/>
<keyword evidence="5" id="KW-1185">Reference proteome</keyword>
<accession>A0A8H6QB88</accession>
<dbReference type="InterPro" id="IPR056884">
    <property type="entry name" value="NPHP3-like_N"/>
</dbReference>
<evidence type="ECO:0000313" key="5">
    <source>
        <dbReference type="Proteomes" id="UP000630445"/>
    </source>
</evidence>
<dbReference type="EMBL" id="JACBAD010002121">
    <property type="protein sequence ID" value="KAF7114771.1"/>
    <property type="molecule type" value="Genomic_DNA"/>
</dbReference>
<feature type="domain" description="Ig-like" evidence="2">
    <location>
        <begin position="274"/>
        <end position="358"/>
    </location>
</feature>
<dbReference type="Proteomes" id="UP000630445">
    <property type="component" value="Unassembled WGS sequence"/>
</dbReference>
<sequence length="1073" mass="121979">MTDTLANASKLKPEIRLARAVSAFKAVLTAEHKGTFDTSILNLQYHPPNATEAMLWPPFYERLASSATMLSQGASYLEKMSLLFMQAGRNAPRYEDMALLYPRSKRLQDGFCEYFIVVVNLCQHAVEFIQKSTISRMMLAMTDSSLSSFEKDLQQWSVFIMEEVALLSGQSAEEEAKENSRFRKVMVRFSTFNEHQRKLARKIRLLDTCSTYDYQTPWKQARKQGTTTWFASNAEYQTWREQISSSSMLCIGKLGSGKTTLIANMVDDLIRLAPSGSVAYFFCRYDVSESLTARTILGCLARQLLGQQPVDLTNVEWFFYDPLAHRDEQFILPTAPVYILVLDGLYECPESEQQTTIELLHQLQQHFKILICLSFRKDTENHVKTLTIPENNPDIEAYIDAELRERLESDRLCVGDPAIILSIQHALVTGAQGMFLWASLLLDCICVEQTDEGILQALDSLPQSLSETFTRVLQQAIKELCEALSVVAGDTKWESARQINNIHAALSSRKCLIIIDEEEQTVRFAHHSVKQYFIAQGDEPGNTNPINPDEANKEMGRIILTYLNYGIFDRQLRITGWLQYELQRRRVTGLDGDFIPVDALNQLFRYNVVRKALEESRFDEREVAQLSGDICMRHLQWFAILIDIGLADCIRDTFQAWPKDRDLPISRVQFLEKFKSKISQTTVPPTVGLMETDRWEKLAELFCLRQREYLVPILKEGQHYDSNGVMPFLRIENPICNYDNESLLVIGHSAHYTNPPAYRGAEKVDGGYRIALRSLHRYEIGPEDQFLISRGDPITDPFHLLQAVASYRPRGQGGTVQPIHLVFPLSGANLDDVWRQSLVTGRVQPLLRWSLAQMAGLAKALAFVIRKNREERGIVSLRQITPRNIQWFKHLTIHSYGWGTLHLDLRPMIVPSEAPVGAFEVAYRAAYEVPVWGTMTDDAEGRCVWSLGCICFEFLIWAVMGTTYLQRFREARGGANAPFHSKIVLDASKLGDSSRSDHYEAFELSPEVCRWGRKLEGGSELQLPVRHLIKYLLAMVLAVNPADRVSAGELASDLGKFVSADLNTEQPEPEMDV</sequence>
<evidence type="ECO:0000259" key="2">
    <source>
        <dbReference type="PROSITE" id="PS50835"/>
    </source>
</evidence>
<dbReference type="Gene3D" id="3.40.50.300">
    <property type="entry name" value="P-loop containing nucleotide triphosphate hydrolases"/>
    <property type="match status" value="1"/>
</dbReference>
<reference evidence="4" key="1">
    <citation type="submission" date="2020-06" db="EMBL/GenBank/DDBJ databases">
        <title>Draft genome sequences of strains closely related to Aspergillus parafelis and Aspergillus hiratsukae.</title>
        <authorList>
            <person name="Dos Santos R.A.C."/>
            <person name="Rivero-Menendez O."/>
            <person name="Steenwyk J.L."/>
            <person name="Mead M.E."/>
            <person name="Goldman G.H."/>
            <person name="Alastruey-Izquierdo A."/>
            <person name="Rokas A."/>
        </authorList>
    </citation>
    <scope>NUCLEOTIDE SEQUENCE</scope>
    <source>
        <strain evidence="3">CNM-CM5793</strain>
        <strain evidence="4">CNM-CM6106</strain>
    </source>
</reference>
<dbReference type="InterPro" id="IPR007110">
    <property type="entry name" value="Ig-like_dom"/>
</dbReference>
<protein>
    <recommendedName>
        <fullName evidence="2">Ig-like domain-containing protein</fullName>
    </recommendedName>
</protein>
<dbReference type="PANTHER" id="PTHR10039">
    <property type="entry name" value="AMELOGENIN"/>
    <property type="match status" value="1"/>
</dbReference>
<proteinExistence type="predicted"/>
<gene>
    <name evidence="3" type="ORF">CNMCM5793_000310</name>
    <name evidence="4" type="ORF">CNMCM6106_003891</name>
</gene>
<comment type="caution">
    <text evidence="4">The sequence shown here is derived from an EMBL/GenBank/DDBJ whole genome shotgun (WGS) entry which is preliminary data.</text>
</comment>
<dbReference type="PANTHER" id="PTHR10039:SF10">
    <property type="entry name" value="NACHT DOMAIN-CONTAINING PROTEIN"/>
    <property type="match status" value="1"/>
</dbReference>
<dbReference type="EMBL" id="JACBAF010002062">
    <property type="protein sequence ID" value="KAF7168876.1"/>
    <property type="molecule type" value="Genomic_DNA"/>
</dbReference>
<evidence type="ECO:0000313" key="6">
    <source>
        <dbReference type="Proteomes" id="UP000662466"/>
    </source>
</evidence>
<name>A0A8H6QB88_9EURO</name>
<dbReference type="InterPro" id="IPR027417">
    <property type="entry name" value="P-loop_NTPase"/>
</dbReference>
<organism evidence="4 6">
    <name type="scientific">Aspergillus hiratsukae</name>
    <dbReference type="NCBI Taxonomy" id="1194566"/>
    <lineage>
        <taxon>Eukaryota</taxon>
        <taxon>Fungi</taxon>
        <taxon>Dikarya</taxon>
        <taxon>Ascomycota</taxon>
        <taxon>Pezizomycotina</taxon>
        <taxon>Eurotiomycetes</taxon>
        <taxon>Eurotiomycetidae</taxon>
        <taxon>Eurotiales</taxon>
        <taxon>Aspergillaceae</taxon>
        <taxon>Aspergillus</taxon>
        <taxon>Aspergillus subgen. Fumigati</taxon>
    </lineage>
</organism>
<evidence type="ECO:0000313" key="4">
    <source>
        <dbReference type="EMBL" id="KAF7168876.1"/>
    </source>
</evidence>
<keyword evidence="1" id="KW-0677">Repeat</keyword>
<dbReference type="Proteomes" id="UP000662466">
    <property type="component" value="Unassembled WGS sequence"/>
</dbReference>
<dbReference type="PROSITE" id="PS50835">
    <property type="entry name" value="IG_LIKE"/>
    <property type="match status" value="1"/>
</dbReference>
<evidence type="ECO:0000313" key="3">
    <source>
        <dbReference type="EMBL" id="KAF7114771.1"/>
    </source>
</evidence>
<evidence type="ECO:0000256" key="1">
    <source>
        <dbReference type="ARBA" id="ARBA00022737"/>
    </source>
</evidence>
<dbReference type="OrthoDB" id="7464126at2759"/>
<dbReference type="Pfam" id="PF24883">
    <property type="entry name" value="NPHP3_N"/>
    <property type="match status" value="1"/>
</dbReference>